<dbReference type="Pfam" id="PF01494">
    <property type="entry name" value="FAD_binding_3"/>
    <property type="match status" value="1"/>
</dbReference>
<evidence type="ECO:0000313" key="12">
    <source>
        <dbReference type="Proteomes" id="UP001642720"/>
    </source>
</evidence>
<evidence type="ECO:0000256" key="2">
    <source>
        <dbReference type="ARBA" id="ARBA00022603"/>
    </source>
</evidence>
<gene>
    <name evidence="11" type="ORF">CCMA1212_006962</name>
</gene>
<dbReference type="InterPro" id="IPR050816">
    <property type="entry name" value="Flavin-dep_Halogenase_NPB"/>
</dbReference>
<keyword evidence="3" id="KW-0285">Flavoprotein</keyword>
<keyword evidence="7" id="KW-0560">Oxidoreductase</keyword>
<proteinExistence type="inferred from homology"/>
<protein>
    <submittedName>
        <fullName evidence="11">Halogenase gsfI</fullName>
    </submittedName>
</protein>
<dbReference type="PANTHER" id="PTHR43747">
    <property type="entry name" value="FAD-BINDING PROTEIN"/>
    <property type="match status" value="1"/>
</dbReference>
<dbReference type="EMBL" id="PPTA01000009">
    <property type="protein sequence ID" value="TFB01212.1"/>
    <property type="molecule type" value="Genomic_DNA"/>
</dbReference>
<evidence type="ECO:0000256" key="6">
    <source>
        <dbReference type="ARBA" id="ARBA00022827"/>
    </source>
</evidence>
<reference evidence="11 12" key="1">
    <citation type="submission" date="2018-01" db="EMBL/GenBank/DDBJ databases">
        <title>Genome characterization of the sugarcane-associated fungus Trichoderma ghanense CCMA-1212 and their application in lignocelulose bioconversion.</title>
        <authorList>
            <person name="Steindorff A.S."/>
            <person name="Mendes T.D."/>
            <person name="Vilela E.S.D."/>
            <person name="Rodrigues D.S."/>
            <person name="Formighieri E.F."/>
            <person name="Melo I.S."/>
            <person name="Favaro L.C.L."/>
        </authorList>
    </citation>
    <scope>NUCLEOTIDE SEQUENCE [LARGE SCALE GENOMIC DNA]</scope>
    <source>
        <strain evidence="11 12">CCMA-1212</strain>
    </source>
</reference>
<feature type="domain" description="O-methyltransferase dimerisation" evidence="10">
    <location>
        <begin position="647"/>
        <end position="693"/>
    </location>
</feature>
<organism evidence="11 12">
    <name type="scientific">Trichoderma ghanense</name>
    <dbReference type="NCBI Taxonomy" id="65468"/>
    <lineage>
        <taxon>Eukaryota</taxon>
        <taxon>Fungi</taxon>
        <taxon>Dikarya</taxon>
        <taxon>Ascomycota</taxon>
        <taxon>Pezizomycotina</taxon>
        <taxon>Sordariomycetes</taxon>
        <taxon>Hypocreomycetidae</taxon>
        <taxon>Hypocreales</taxon>
        <taxon>Hypocreaceae</taxon>
        <taxon>Trichoderma</taxon>
    </lineage>
</organism>
<keyword evidence="6" id="KW-0274">FAD</keyword>
<dbReference type="GeneID" id="300578600"/>
<dbReference type="Pfam" id="PF00891">
    <property type="entry name" value="Methyltransf_2"/>
    <property type="match status" value="1"/>
</dbReference>
<evidence type="ECO:0000256" key="4">
    <source>
        <dbReference type="ARBA" id="ARBA00022679"/>
    </source>
</evidence>
<dbReference type="RefSeq" id="XP_073557413.1">
    <property type="nucleotide sequence ID" value="XM_073704150.1"/>
</dbReference>
<name>A0ABY2H0A3_9HYPO</name>
<dbReference type="SUPFAM" id="SSF46785">
    <property type="entry name" value="Winged helix' DNA-binding domain"/>
    <property type="match status" value="1"/>
</dbReference>
<dbReference type="InterPro" id="IPR016461">
    <property type="entry name" value="COMT-like"/>
</dbReference>
<dbReference type="PROSITE" id="PS51683">
    <property type="entry name" value="SAM_OMT_II"/>
    <property type="match status" value="1"/>
</dbReference>
<evidence type="ECO:0000256" key="5">
    <source>
        <dbReference type="ARBA" id="ARBA00022691"/>
    </source>
</evidence>
<keyword evidence="5" id="KW-0949">S-adenosyl-L-methionine</keyword>
<dbReference type="PRINTS" id="PR00420">
    <property type="entry name" value="RNGMNOXGNASE"/>
</dbReference>
<dbReference type="Gene3D" id="1.10.10.10">
    <property type="entry name" value="Winged helix-like DNA-binding domain superfamily/Winged helix DNA-binding domain"/>
    <property type="match status" value="1"/>
</dbReference>
<feature type="domain" description="FAD-binding" evidence="9">
    <location>
        <begin position="7"/>
        <end position="360"/>
    </location>
</feature>
<evidence type="ECO:0000259" key="9">
    <source>
        <dbReference type="Pfam" id="PF01494"/>
    </source>
</evidence>
<dbReference type="InterPro" id="IPR002938">
    <property type="entry name" value="FAD-bd"/>
</dbReference>
<keyword evidence="12" id="KW-1185">Reference proteome</keyword>
<accession>A0ABY2H0A3</accession>
<dbReference type="InterPro" id="IPR036388">
    <property type="entry name" value="WH-like_DNA-bd_sf"/>
</dbReference>
<dbReference type="InterPro" id="IPR036390">
    <property type="entry name" value="WH_DNA-bd_sf"/>
</dbReference>
<evidence type="ECO:0000256" key="7">
    <source>
        <dbReference type="ARBA" id="ARBA00023002"/>
    </source>
</evidence>
<dbReference type="InterPro" id="IPR001077">
    <property type="entry name" value="COMT_C"/>
</dbReference>
<dbReference type="Proteomes" id="UP001642720">
    <property type="component" value="Unassembled WGS sequence"/>
</dbReference>
<dbReference type="SUPFAM" id="SSF51905">
    <property type="entry name" value="FAD/NAD(P)-binding domain"/>
    <property type="match status" value="1"/>
</dbReference>
<dbReference type="InterPro" id="IPR029063">
    <property type="entry name" value="SAM-dependent_MTases_sf"/>
</dbReference>
<evidence type="ECO:0000256" key="3">
    <source>
        <dbReference type="ARBA" id="ARBA00022630"/>
    </source>
</evidence>
<dbReference type="Gene3D" id="3.50.50.60">
    <property type="entry name" value="FAD/NAD(P)-binding domain"/>
    <property type="match status" value="1"/>
</dbReference>
<comment type="similarity">
    <text evidence="1">Belongs to the flavin-dependent halogenase family.</text>
</comment>
<dbReference type="Pfam" id="PF08100">
    <property type="entry name" value="Dimerisation"/>
    <property type="match status" value="1"/>
</dbReference>
<sequence length="990" mass="108142">MANVPEKCTVLVIGGGPAGSYSASALAREGIDVVLLEADKFPRYHIGESMLPSMRHFLKFIDAYEKWDAHGFNVKKGGAFRLNWSRPETYTDFIAAGGPGGYAWNVVRSEADELLFKHAAECGVKTFDETKVASIEFAQNTSDSQTPGRPVSATWTRKDGSSGTIAVDYIVDASGRAGVISTKYLKNRSYNQGLKNVASWGYWTNGGVHGVGTHKEGAPYFEALKDGSGWVWFIPLHNGRHSVGIVQNQEMATKKKREMAEPSSKGFYLQSLDLVPGIKELLANAELVTDIKSASDWSYSASQYAFPGVRIAGDAGSFIDPFFSSGVHLALSGGLSAATTISAAIRGDCSEEAAASWHDKKTAESYTRFLVVVSSALKQIRSQDEPVISDFDEKTFERAFDLFRPIIQGQVDADARGKLSQAEISKTVEFCFKAFAHVSFEEKEALVKKLKDLGLDGDAYDEKNRKALDELEKKLTPEEQSILKTLKGRRMVRPEDSLNIDNFTLDSIDGFAPRLERGKLGLAAAKKRQIDFTRHDPLSYLNGESKTAKKALQNGHAETNGHGSVAINGDKAVNGHKTVEERPLSNLVADLAAAEQSLKPASLDEASRHRLIASLQESAEELETPYDTMLRFVNSGRQIALIKIGGDLGIFKALAESKTPLSSAELAKPTMADPTLVSRIMRYLVANRLAAEAGPDQYIARKATHSLADPRIESPMRFFHAVSNPAFQALPDFLKETGYQNWTQTSALQKGLDTELGLFPWLKQHPDLLKDFQSLMGIPKEGNCLDVIPLDNSAISDHQGPVFVDIGGNTGHQAKHLLAKYPELAGRVIVQDREETIKSASDAKGFQLMAHDFFTPQPVKGAKYYYLRAILHNWDDDKAAQILANIVPAMSPDSLVLIDEVVIADQGAHVWPAGLDMQMYTLFGASERTAAQWDAILQKAGLRPVAVKKYAPVMGSSVIFAAPKLANEGLDAKYTVVDTFVSEPTTVACN</sequence>
<evidence type="ECO:0000259" key="8">
    <source>
        <dbReference type="Pfam" id="PF00891"/>
    </source>
</evidence>
<dbReference type="SUPFAM" id="SSF53335">
    <property type="entry name" value="S-adenosyl-L-methionine-dependent methyltransferases"/>
    <property type="match status" value="1"/>
</dbReference>
<comment type="caution">
    <text evidence="11">The sequence shown here is derived from an EMBL/GenBank/DDBJ whole genome shotgun (WGS) entry which is preliminary data.</text>
</comment>
<feature type="domain" description="O-methyltransferase C-terminal" evidence="8">
    <location>
        <begin position="802"/>
        <end position="942"/>
    </location>
</feature>
<evidence type="ECO:0000259" key="10">
    <source>
        <dbReference type="Pfam" id="PF08100"/>
    </source>
</evidence>
<dbReference type="PANTHER" id="PTHR43747:SF5">
    <property type="entry name" value="FAD-BINDING DOMAIN-CONTAINING PROTEIN"/>
    <property type="match status" value="1"/>
</dbReference>
<keyword evidence="4" id="KW-0808">Transferase</keyword>
<dbReference type="Gene3D" id="3.40.50.150">
    <property type="entry name" value="Vaccinia Virus protein VP39"/>
    <property type="match status" value="1"/>
</dbReference>
<evidence type="ECO:0000256" key="1">
    <source>
        <dbReference type="ARBA" id="ARBA00005706"/>
    </source>
</evidence>
<dbReference type="InterPro" id="IPR036188">
    <property type="entry name" value="FAD/NAD-bd_sf"/>
</dbReference>
<dbReference type="InterPro" id="IPR012967">
    <property type="entry name" value="COMT_dimerisation"/>
</dbReference>
<keyword evidence="2" id="KW-0489">Methyltransferase</keyword>
<evidence type="ECO:0000313" key="11">
    <source>
        <dbReference type="EMBL" id="TFB01212.1"/>
    </source>
</evidence>